<feature type="region of interest" description="Disordered" evidence="1">
    <location>
        <begin position="34"/>
        <end position="56"/>
    </location>
</feature>
<dbReference type="SUPFAM" id="SSF55724">
    <property type="entry name" value="Mog1p/PsbP-like"/>
    <property type="match status" value="1"/>
</dbReference>
<dbReference type="Gene3D" id="3.40.1000.10">
    <property type="entry name" value="Mog1/PsbP, alpha/beta/alpha sandwich"/>
    <property type="match status" value="1"/>
</dbReference>
<name>A0A0G4HZ24_9ALVE</name>
<proteinExistence type="predicted"/>
<sequence>MVVFMLCCEHTADGFVGLSQPPPIFPQRQRLQRSAREEPHYFPSRRRGTAVSAEDKRKPDDFLEEFDYGPWEPLSTRRFLIFQGLGLAAALGGNLYGVTSGLLQRAPEGFVEASELDVIFGVRGLRRYIDRDNGFEFLRPEKWLLDQALYYAKEEERRREAAKAEFGVVGEAADSLIGGGEEGAGRAKRRRRGRGGLEVAFGPAGSDPQFDSVVLQQRKRQGGYVTENVSVARTQIATAPDGTDFFDVLGPPEEAARKLIAASVAPPGSGKEFEFLEAHEEVRPFPQMLQLPGPFGNAGATRGEGPPLTGRRVYSFEYIVRGANFRAHSLSVVAVRDGELFTLTVVVPDEVWEQKAALARSVADSFRLRF</sequence>
<evidence type="ECO:0000259" key="2">
    <source>
        <dbReference type="Pfam" id="PF01789"/>
    </source>
</evidence>
<dbReference type="EMBL" id="CDMZ01004459">
    <property type="protein sequence ID" value="CEM49822.1"/>
    <property type="molecule type" value="Genomic_DNA"/>
</dbReference>
<dbReference type="VEuPathDB" id="CryptoDB:Cvel_1565"/>
<dbReference type="PANTHER" id="PTHR31407">
    <property type="match status" value="1"/>
</dbReference>
<dbReference type="InterPro" id="IPR002683">
    <property type="entry name" value="PsbP_C"/>
</dbReference>
<dbReference type="AlphaFoldDB" id="A0A0G4HZ24"/>
<dbReference type="PANTHER" id="PTHR31407:SF16">
    <property type="entry name" value="PSBP DOMAIN-CONTAINING PROTEIN 7, CHLOROPLASTIC"/>
    <property type="match status" value="1"/>
</dbReference>
<evidence type="ECO:0000313" key="3">
    <source>
        <dbReference type="EMBL" id="CEM49822.1"/>
    </source>
</evidence>
<protein>
    <recommendedName>
        <fullName evidence="2">PsbP C-terminal domain-containing protein</fullName>
    </recommendedName>
</protein>
<dbReference type="Pfam" id="PF01789">
    <property type="entry name" value="PsbP"/>
    <property type="match status" value="1"/>
</dbReference>
<organism evidence="3">
    <name type="scientific">Chromera velia CCMP2878</name>
    <dbReference type="NCBI Taxonomy" id="1169474"/>
    <lineage>
        <taxon>Eukaryota</taxon>
        <taxon>Sar</taxon>
        <taxon>Alveolata</taxon>
        <taxon>Colpodellida</taxon>
        <taxon>Chromeraceae</taxon>
        <taxon>Chromera</taxon>
    </lineage>
</organism>
<dbReference type="GO" id="GO:0015979">
    <property type="term" value="P:photosynthesis"/>
    <property type="evidence" value="ECO:0007669"/>
    <property type="project" value="InterPro"/>
</dbReference>
<feature type="domain" description="PsbP C-terminal" evidence="2">
    <location>
        <begin position="310"/>
        <end position="367"/>
    </location>
</feature>
<dbReference type="InterPro" id="IPR016123">
    <property type="entry name" value="Mog1/PsbP_a/b/a-sand"/>
</dbReference>
<gene>
    <name evidence="3" type="ORF">Cvel_1565</name>
</gene>
<dbReference type="GO" id="GO:0019898">
    <property type="term" value="C:extrinsic component of membrane"/>
    <property type="evidence" value="ECO:0007669"/>
    <property type="project" value="InterPro"/>
</dbReference>
<dbReference type="GO" id="GO:0009523">
    <property type="term" value="C:photosystem II"/>
    <property type="evidence" value="ECO:0007669"/>
    <property type="project" value="InterPro"/>
</dbReference>
<accession>A0A0G4HZ24</accession>
<dbReference type="GO" id="GO:0005509">
    <property type="term" value="F:calcium ion binding"/>
    <property type="evidence" value="ECO:0007669"/>
    <property type="project" value="InterPro"/>
</dbReference>
<dbReference type="PhylomeDB" id="A0A0G4HZ24"/>
<reference evidence="3" key="1">
    <citation type="submission" date="2014-11" db="EMBL/GenBank/DDBJ databases">
        <authorList>
            <person name="Otto D Thomas"/>
            <person name="Naeem Raeece"/>
        </authorList>
    </citation>
    <scope>NUCLEOTIDE SEQUENCE</scope>
</reference>
<evidence type="ECO:0000256" key="1">
    <source>
        <dbReference type="SAM" id="MobiDB-lite"/>
    </source>
</evidence>